<name>F8B5F0_9ACTN</name>
<dbReference type="InterPro" id="IPR036052">
    <property type="entry name" value="TrpB-like_PALP_sf"/>
</dbReference>
<dbReference type="EC" id="3.5.99.7" evidence="8"/>
<protein>
    <submittedName>
        <fullName evidence="8">1-aminocyclopropane-1-carboxylate deaminase</fullName>
        <ecNumber evidence="8">3.5.99.7</ecNumber>
    </submittedName>
</protein>
<sequence>MNMQSPSPEASDPGAEHSRIPRLEALRSEALSPTALRPGVVRLPSPVEELDDERFARHGVRVLLKRDDLISPVLPGNKWRKLKYNLVDATASGKSTILTFGGAFSNHVRATAAAGALFGFTTIGVIRGEEHLPLNWSLSAAVAHGMRLTYLDRSTYRRKHEPDVLADLRARFGDFFPLPEGGSNPAGVRGCAEILAEIPDEVESPFDIVACGCGSGGTLAGMAANLRPGQRAIGFSALKGGRFLQDVVDGLQRATFGHATDNWHVECDFHFGGFARRPPDLQRFIDDFAGRHGIALEPVYVAKMMYGLLELTRRGTITPGSTVLAIITGPDEHPRAASYPVRA</sequence>
<dbReference type="RefSeq" id="WP_013871996.1">
    <property type="nucleotide sequence ID" value="NC_015656.1"/>
</dbReference>
<feature type="domain" description="Tryptophan synthase beta chain-like PALP" evidence="7">
    <location>
        <begin position="53"/>
        <end position="329"/>
    </location>
</feature>
<evidence type="ECO:0000256" key="4">
    <source>
        <dbReference type="PIRSR" id="PIRSR006278-1"/>
    </source>
</evidence>
<evidence type="ECO:0000256" key="1">
    <source>
        <dbReference type="ARBA" id="ARBA00001933"/>
    </source>
</evidence>
<comment type="similarity">
    <text evidence="2">Belongs to the ACC deaminase/D-cysteine desulfhydrase family.</text>
</comment>
<proteinExistence type="inferred from homology"/>
<evidence type="ECO:0000313" key="9">
    <source>
        <dbReference type="Proteomes" id="UP000001549"/>
    </source>
</evidence>
<dbReference type="Gene3D" id="3.40.50.1100">
    <property type="match status" value="2"/>
</dbReference>
<dbReference type="STRING" id="656024.FsymDg_0455"/>
<evidence type="ECO:0000256" key="5">
    <source>
        <dbReference type="PIRSR" id="PIRSR006278-2"/>
    </source>
</evidence>
<dbReference type="SUPFAM" id="SSF53686">
    <property type="entry name" value="Tryptophan synthase beta subunit-like PLP-dependent enzymes"/>
    <property type="match status" value="1"/>
</dbReference>
<reference evidence="8 9" key="1">
    <citation type="submission" date="2011-05" db="EMBL/GenBank/DDBJ databases">
        <title>Complete sequence of chromosome of Frankia symbiont of Datisca glomerata.</title>
        <authorList>
            <consortium name="US DOE Joint Genome Institute"/>
            <person name="Lucas S."/>
            <person name="Han J."/>
            <person name="Lapidus A."/>
            <person name="Cheng J.-F."/>
            <person name="Goodwin L."/>
            <person name="Pitluck S."/>
            <person name="Peters L."/>
            <person name="Mikhailova N."/>
            <person name="Chertkov O."/>
            <person name="Teshima H."/>
            <person name="Han C."/>
            <person name="Tapia R."/>
            <person name="Land M."/>
            <person name="Hauser L."/>
            <person name="Kyrpides N."/>
            <person name="Ivanova N."/>
            <person name="Pagani I."/>
            <person name="Berry A."/>
            <person name="Pawlowski K."/>
            <person name="Persson T."/>
            <person name="Vanden Heuvel B."/>
            <person name="Benson D."/>
            <person name="Woyke T."/>
        </authorList>
    </citation>
    <scope>NUCLEOTIDE SEQUENCE [LARGE SCALE GENOMIC DNA]</scope>
    <source>
        <strain evidence="9">4085684</strain>
    </source>
</reference>
<feature type="active site" description="Nucleophile" evidence="4">
    <location>
        <position position="105"/>
    </location>
</feature>
<keyword evidence="3 5" id="KW-0663">Pyridoxal phosphate</keyword>
<feature type="region of interest" description="Disordered" evidence="6">
    <location>
        <begin position="1"/>
        <end position="29"/>
    </location>
</feature>
<evidence type="ECO:0000313" key="8">
    <source>
        <dbReference type="EMBL" id="AEH08004.1"/>
    </source>
</evidence>
<feature type="modified residue" description="N6-(pyridoxal phosphate)lysine" evidence="5">
    <location>
        <position position="78"/>
    </location>
</feature>
<comment type="cofactor">
    <cofactor evidence="1">
        <name>pyridoxal 5'-phosphate</name>
        <dbReference type="ChEBI" id="CHEBI:597326"/>
    </cofactor>
</comment>
<dbReference type="GO" id="GO:1901605">
    <property type="term" value="P:alpha-amino acid metabolic process"/>
    <property type="evidence" value="ECO:0007669"/>
    <property type="project" value="UniProtKB-ARBA"/>
</dbReference>
<evidence type="ECO:0000256" key="2">
    <source>
        <dbReference type="ARBA" id="ARBA00008639"/>
    </source>
</evidence>
<dbReference type="PANTHER" id="PTHR43780:SF2">
    <property type="entry name" value="1-AMINOCYCLOPROPANE-1-CARBOXYLATE DEAMINASE-RELATED"/>
    <property type="match status" value="1"/>
</dbReference>
<evidence type="ECO:0000256" key="6">
    <source>
        <dbReference type="SAM" id="MobiDB-lite"/>
    </source>
</evidence>
<dbReference type="GO" id="GO:0019148">
    <property type="term" value="F:D-cysteine desulfhydrase activity"/>
    <property type="evidence" value="ECO:0007669"/>
    <property type="project" value="TreeGrafter"/>
</dbReference>
<dbReference type="InterPro" id="IPR027278">
    <property type="entry name" value="ACCD_DCysDesulf"/>
</dbReference>
<organism evidence="8 9">
    <name type="scientific">Candidatus Protofrankia datiscae</name>
    <dbReference type="NCBI Taxonomy" id="2716812"/>
    <lineage>
        <taxon>Bacteria</taxon>
        <taxon>Bacillati</taxon>
        <taxon>Actinomycetota</taxon>
        <taxon>Actinomycetes</taxon>
        <taxon>Frankiales</taxon>
        <taxon>Frankiaceae</taxon>
        <taxon>Protofrankia</taxon>
    </lineage>
</organism>
<gene>
    <name evidence="8" type="ordered locus">FsymDg_0455</name>
</gene>
<dbReference type="Proteomes" id="UP000001549">
    <property type="component" value="Chromosome"/>
</dbReference>
<dbReference type="GO" id="GO:0008660">
    <property type="term" value="F:1-aminocyclopropane-1-carboxylate deaminase activity"/>
    <property type="evidence" value="ECO:0007669"/>
    <property type="project" value="UniProtKB-EC"/>
</dbReference>
<dbReference type="EMBL" id="CP002801">
    <property type="protein sequence ID" value="AEH08004.1"/>
    <property type="molecule type" value="Genomic_DNA"/>
</dbReference>
<dbReference type="PANTHER" id="PTHR43780">
    <property type="entry name" value="1-AMINOCYCLOPROPANE-1-CARBOXYLATE DEAMINASE-RELATED"/>
    <property type="match status" value="1"/>
</dbReference>
<feature type="compositionally biased region" description="Basic and acidic residues" evidence="6">
    <location>
        <begin position="14"/>
        <end position="27"/>
    </location>
</feature>
<evidence type="ECO:0000256" key="3">
    <source>
        <dbReference type="ARBA" id="ARBA00022898"/>
    </source>
</evidence>
<accession>F8B5F0</accession>
<dbReference type="HOGENOM" id="CLU_048897_0_0_11"/>
<dbReference type="InterPro" id="IPR001926">
    <property type="entry name" value="TrpB-like_PALP"/>
</dbReference>
<dbReference type="KEGG" id="fsy:FsymDg_0455"/>
<dbReference type="PIRSF" id="PIRSF006278">
    <property type="entry name" value="ACCD_DCysDesulf"/>
    <property type="match status" value="1"/>
</dbReference>
<keyword evidence="9" id="KW-1185">Reference proteome</keyword>
<evidence type="ECO:0000259" key="7">
    <source>
        <dbReference type="Pfam" id="PF00291"/>
    </source>
</evidence>
<keyword evidence="8" id="KW-0378">Hydrolase</keyword>
<dbReference type="Pfam" id="PF00291">
    <property type="entry name" value="PALP"/>
    <property type="match status" value="1"/>
</dbReference>
<dbReference type="AlphaFoldDB" id="F8B5F0"/>
<dbReference type="eggNOG" id="COG2515">
    <property type="taxonomic scope" value="Bacteria"/>
</dbReference>